<evidence type="ECO:0000313" key="1">
    <source>
        <dbReference type="EMBL" id="UJF33746.1"/>
    </source>
</evidence>
<protein>
    <recommendedName>
        <fullName evidence="3">Transposase</fullName>
    </recommendedName>
</protein>
<organism evidence="1 2">
    <name type="scientific">Paenibacillus hexagrammi</name>
    <dbReference type="NCBI Taxonomy" id="2908839"/>
    <lineage>
        <taxon>Bacteria</taxon>
        <taxon>Bacillati</taxon>
        <taxon>Bacillota</taxon>
        <taxon>Bacilli</taxon>
        <taxon>Bacillales</taxon>
        <taxon>Paenibacillaceae</taxon>
        <taxon>Paenibacillus</taxon>
    </lineage>
</organism>
<dbReference type="Proteomes" id="UP001649230">
    <property type="component" value="Chromosome"/>
</dbReference>
<proteinExistence type="predicted"/>
<evidence type="ECO:0008006" key="3">
    <source>
        <dbReference type="Google" id="ProtNLM"/>
    </source>
</evidence>
<dbReference type="EMBL" id="CP090978">
    <property type="protein sequence ID" value="UJF33746.1"/>
    <property type="molecule type" value="Genomic_DNA"/>
</dbReference>
<accession>A0ABY3SIG8</accession>
<evidence type="ECO:0000313" key="2">
    <source>
        <dbReference type="Proteomes" id="UP001649230"/>
    </source>
</evidence>
<dbReference type="RefSeq" id="WP_235120140.1">
    <property type="nucleotide sequence ID" value="NZ_CP090978.1"/>
</dbReference>
<keyword evidence="2" id="KW-1185">Reference proteome</keyword>
<name>A0ABY3SIG8_9BACL</name>
<gene>
    <name evidence="1" type="ORF">L0M14_00300</name>
</gene>
<sequence length="125" mass="14797">MGMKKHLLRNGCARVTARGIIFKGARFTCSKAIRDQWFEKAVFEKEWRVRIVYILNKELSAIYIVASNGDLEKCNRIDDSKRPSDVKLQLYFQSIQKLKALRKMQKNDAYNINRDKQRWEDGRIN</sequence>
<reference evidence="1 2" key="1">
    <citation type="journal article" date="2024" name="Int. J. Syst. Evol. Microbiol.">
        <title>Paenibacillus hexagrammi sp. nov., a novel bacterium isolated from the gut content of Hexagrammos agrammus.</title>
        <authorList>
            <person name="Jung H.K."/>
            <person name="Kim D.G."/>
            <person name="Zin H."/>
            <person name="Park J."/>
            <person name="Jung H."/>
            <person name="Kim Y.O."/>
            <person name="Kong H.J."/>
            <person name="Kim J.W."/>
            <person name="Kim Y.S."/>
        </authorList>
    </citation>
    <scope>NUCLEOTIDE SEQUENCE [LARGE SCALE GENOMIC DNA]</scope>
    <source>
        <strain evidence="1 2">YPD9-1</strain>
    </source>
</reference>